<dbReference type="GO" id="GO:0016747">
    <property type="term" value="F:acyltransferase activity, transferring groups other than amino-acyl groups"/>
    <property type="evidence" value="ECO:0007669"/>
    <property type="project" value="InterPro"/>
</dbReference>
<proteinExistence type="predicted"/>
<dbReference type="Gene3D" id="3.40.630.30">
    <property type="match status" value="1"/>
</dbReference>
<feature type="domain" description="N-acetyltransferase" evidence="4">
    <location>
        <begin position="6"/>
        <end position="149"/>
    </location>
</feature>
<dbReference type="InterPro" id="IPR050832">
    <property type="entry name" value="Bact_Acetyltransf"/>
</dbReference>
<evidence type="ECO:0000313" key="6">
    <source>
        <dbReference type="Proteomes" id="UP001058003"/>
    </source>
</evidence>
<organism evidence="5 6">
    <name type="scientific">Dactylosporangium aurantiacum</name>
    <dbReference type="NCBI Taxonomy" id="35754"/>
    <lineage>
        <taxon>Bacteria</taxon>
        <taxon>Bacillati</taxon>
        <taxon>Actinomycetota</taxon>
        <taxon>Actinomycetes</taxon>
        <taxon>Micromonosporales</taxon>
        <taxon>Micromonosporaceae</taxon>
        <taxon>Dactylosporangium</taxon>
    </lineage>
</organism>
<sequence>MSVEVEVVKDVTDEVVAAFGRLLPQLSGSAPAPDAAGLRALAGWPGNRLLVARVGGVIVGTLTLVVFPVPTGLRARIEDVVVDEAARGLGAGAALTREAVRLARAGGARTVDLTSRPSREAANRLYERLGFRRRDSNVYRLTDHETDHR</sequence>
<dbReference type="Proteomes" id="UP001058003">
    <property type="component" value="Chromosome"/>
</dbReference>
<keyword evidence="3" id="KW-0472">Membrane</keyword>
<accession>A0A9Q9IQL7</accession>
<dbReference type="RefSeq" id="WP_033359324.1">
    <property type="nucleotide sequence ID" value="NZ_CP073767.1"/>
</dbReference>
<dbReference type="EMBL" id="CP073767">
    <property type="protein sequence ID" value="UWZ57555.1"/>
    <property type="molecule type" value="Genomic_DNA"/>
</dbReference>
<keyword evidence="2" id="KW-0012">Acyltransferase</keyword>
<evidence type="ECO:0000256" key="1">
    <source>
        <dbReference type="ARBA" id="ARBA00022679"/>
    </source>
</evidence>
<reference evidence="5" key="1">
    <citation type="submission" date="2021-04" db="EMBL/GenBank/DDBJ databases">
        <title>Dactylosporangium aurantiacum NRRL B-8018 full assembly.</title>
        <authorList>
            <person name="Hartkoorn R.C."/>
            <person name="Beaudoing E."/>
            <person name="Hot D."/>
        </authorList>
    </citation>
    <scope>NUCLEOTIDE SEQUENCE</scope>
    <source>
        <strain evidence="5">NRRL B-8018</strain>
    </source>
</reference>
<keyword evidence="1" id="KW-0808">Transferase</keyword>
<dbReference type="SUPFAM" id="SSF55729">
    <property type="entry name" value="Acyl-CoA N-acyltransferases (Nat)"/>
    <property type="match status" value="1"/>
</dbReference>
<dbReference type="Pfam" id="PF00583">
    <property type="entry name" value="Acetyltransf_1"/>
    <property type="match status" value="1"/>
</dbReference>
<feature type="transmembrane region" description="Helical" evidence="3">
    <location>
        <begin position="50"/>
        <end position="69"/>
    </location>
</feature>
<keyword evidence="6" id="KW-1185">Reference proteome</keyword>
<dbReference type="PANTHER" id="PTHR43877">
    <property type="entry name" value="AMINOALKYLPHOSPHONATE N-ACETYLTRANSFERASE-RELATED-RELATED"/>
    <property type="match status" value="1"/>
</dbReference>
<evidence type="ECO:0000256" key="3">
    <source>
        <dbReference type="SAM" id="Phobius"/>
    </source>
</evidence>
<evidence type="ECO:0000313" key="5">
    <source>
        <dbReference type="EMBL" id="UWZ57555.1"/>
    </source>
</evidence>
<gene>
    <name evidence="5" type="ORF">Daura_16175</name>
</gene>
<dbReference type="InterPro" id="IPR000182">
    <property type="entry name" value="GNAT_dom"/>
</dbReference>
<dbReference type="KEGG" id="daur:Daura_16175"/>
<evidence type="ECO:0000256" key="2">
    <source>
        <dbReference type="ARBA" id="ARBA00023315"/>
    </source>
</evidence>
<evidence type="ECO:0000259" key="4">
    <source>
        <dbReference type="PROSITE" id="PS51186"/>
    </source>
</evidence>
<dbReference type="PROSITE" id="PS51186">
    <property type="entry name" value="GNAT"/>
    <property type="match status" value="1"/>
</dbReference>
<dbReference type="InterPro" id="IPR016181">
    <property type="entry name" value="Acyl_CoA_acyltransferase"/>
</dbReference>
<dbReference type="AlphaFoldDB" id="A0A9Q9IQL7"/>
<keyword evidence="3" id="KW-1133">Transmembrane helix</keyword>
<name>A0A9Q9IQL7_9ACTN</name>
<protein>
    <submittedName>
        <fullName evidence="5">GNAT family N-acetyltransferase</fullName>
    </submittedName>
</protein>
<dbReference type="OrthoDB" id="273614at2"/>
<keyword evidence="3" id="KW-0812">Transmembrane</keyword>